<accession>A0A9P1IGW0</accession>
<reference evidence="1" key="1">
    <citation type="submission" date="2022-11" db="EMBL/GenBank/DDBJ databases">
        <authorList>
            <person name="Kikuchi T."/>
        </authorList>
    </citation>
    <scope>NUCLEOTIDE SEQUENCE</scope>
    <source>
        <strain evidence="1">PS1010</strain>
    </source>
</reference>
<evidence type="ECO:0000313" key="2">
    <source>
        <dbReference type="Proteomes" id="UP001152747"/>
    </source>
</evidence>
<protein>
    <recommendedName>
        <fullName evidence="3">Galectin</fullName>
    </recommendedName>
</protein>
<keyword evidence="2" id="KW-1185">Reference proteome</keyword>
<evidence type="ECO:0008006" key="3">
    <source>
        <dbReference type="Google" id="ProtNLM"/>
    </source>
</evidence>
<dbReference type="EMBL" id="CANHGI010000003">
    <property type="protein sequence ID" value="CAI5445367.1"/>
    <property type="molecule type" value="Genomic_DNA"/>
</dbReference>
<proteinExistence type="predicted"/>
<organism evidence="1 2">
    <name type="scientific">Caenorhabditis angaria</name>
    <dbReference type="NCBI Taxonomy" id="860376"/>
    <lineage>
        <taxon>Eukaryota</taxon>
        <taxon>Metazoa</taxon>
        <taxon>Ecdysozoa</taxon>
        <taxon>Nematoda</taxon>
        <taxon>Chromadorea</taxon>
        <taxon>Rhabditida</taxon>
        <taxon>Rhabditina</taxon>
        <taxon>Rhabditomorpha</taxon>
        <taxon>Rhabditoidea</taxon>
        <taxon>Rhabditidae</taxon>
        <taxon>Peloderinae</taxon>
        <taxon>Caenorhabditis</taxon>
    </lineage>
</organism>
<dbReference type="OrthoDB" id="5842465at2759"/>
<sequence>MSTIFELKSFELLEIAEKLEAEIDTSKKFDDEYIKSKITEWLLLNGCTTLHEFEKLEKNWKLPEEKCENCECLRNRRKYIPPQFDFEIDQFSQENIEKKKKRKFLSFKYYETATDWDIQKETLKCGENKVETMYPDKLFGFENSTESGSIEWIGMIYDKTANILFRLNRAFGEQTEKETDSILEQNNSLSFEFHETRMLFYSRNFEGRYAGAVLLEQNILTQHNYKTSIKILIHKDRYDIFVNGEKQLTYTRTDDKGYKIGSAVQTGPFHPIRVILNCDYLAEQA</sequence>
<dbReference type="Proteomes" id="UP001152747">
    <property type="component" value="Unassembled WGS sequence"/>
</dbReference>
<evidence type="ECO:0000313" key="1">
    <source>
        <dbReference type="EMBL" id="CAI5445367.1"/>
    </source>
</evidence>
<comment type="caution">
    <text evidence="1">The sequence shown here is derived from an EMBL/GenBank/DDBJ whole genome shotgun (WGS) entry which is preliminary data.</text>
</comment>
<name>A0A9P1IGW0_9PELO</name>
<gene>
    <name evidence="1" type="ORF">CAMP_LOCUS8004</name>
</gene>
<dbReference type="AlphaFoldDB" id="A0A9P1IGW0"/>